<dbReference type="SUPFAM" id="SSF51182">
    <property type="entry name" value="RmlC-like cupins"/>
    <property type="match status" value="1"/>
</dbReference>
<dbReference type="PANTHER" id="PTHR33387:SF3">
    <property type="entry name" value="DUF985 DOMAIN-CONTAINING PROTEIN"/>
    <property type="match status" value="1"/>
</dbReference>
<dbReference type="InterPro" id="IPR014710">
    <property type="entry name" value="RmlC-like_jellyroll"/>
</dbReference>
<name>Q1IQ57_KORVE</name>
<dbReference type="InterPro" id="IPR009327">
    <property type="entry name" value="Cupin_DUF985"/>
</dbReference>
<dbReference type="EMBL" id="CP000360">
    <property type="protein sequence ID" value="ABF40993.1"/>
    <property type="molecule type" value="Genomic_DNA"/>
</dbReference>
<dbReference type="InterPro" id="IPR039935">
    <property type="entry name" value="YML079W-like"/>
</dbReference>
<dbReference type="CDD" id="cd06121">
    <property type="entry name" value="cupin_YML079wp"/>
    <property type="match status" value="1"/>
</dbReference>
<evidence type="ECO:0000313" key="2">
    <source>
        <dbReference type="EMBL" id="ABF40993.1"/>
    </source>
</evidence>
<evidence type="ECO:0000313" key="3">
    <source>
        <dbReference type="Proteomes" id="UP000002432"/>
    </source>
</evidence>
<dbReference type="InterPro" id="IPR011051">
    <property type="entry name" value="RmlC_Cupin_sf"/>
</dbReference>
<dbReference type="Proteomes" id="UP000002432">
    <property type="component" value="Chromosome"/>
</dbReference>
<gene>
    <name evidence="2" type="ordered locus">Acid345_1992</name>
</gene>
<protein>
    <recommendedName>
        <fullName evidence="1">DUF985 domain-containing protein</fullName>
    </recommendedName>
</protein>
<dbReference type="eggNOG" id="COG3542">
    <property type="taxonomic scope" value="Bacteria"/>
</dbReference>
<dbReference type="EnsemblBacteria" id="ABF40993">
    <property type="protein sequence ID" value="ABF40993"/>
    <property type="gene ID" value="Acid345_1992"/>
</dbReference>
<reference evidence="2 3" key="1">
    <citation type="journal article" date="2009" name="Appl. Environ. Microbiol.">
        <title>Three genomes from the phylum Acidobacteria provide insight into the lifestyles of these microorganisms in soils.</title>
        <authorList>
            <person name="Ward N.L."/>
            <person name="Challacombe J.F."/>
            <person name="Janssen P.H."/>
            <person name="Henrissat B."/>
            <person name="Coutinho P.M."/>
            <person name="Wu M."/>
            <person name="Xie G."/>
            <person name="Haft D.H."/>
            <person name="Sait M."/>
            <person name="Badger J."/>
            <person name="Barabote R.D."/>
            <person name="Bradley B."/>
            <person name="Brettin T.S."/>
            <person name="Brinkac L.M."/>
            <person name="Bruce D."/>
            <person name="Creasy T."/>
            <person name="Daugherty S.C."/>
            <person name="Davidsen T.M."/>
            <person name="DeBoy R.T."/>
            <person name="Detter J.C."/>
            <person name="Dodson R.J."/>
            <person name="Durkin A.S."/>
            <person name="Ganapathy A."/>
            <person name="Gwinn-Giglio M."/>
            <person name="Han C.S."/>
            <person name="Khouri H."/>
            <person name="Kiss H."/>
            <person name="Kothari S.P."/>
            <person name="Madupu R."/>
            <person name="Nelson K.E."/>
            <person name="Nelson W.C."/>
            <person name="Paulsen I."/>
            <person name="Penn K."/>
            <person name="Ren Q."/>
            <person name="Rosovitz M.J."/>
            <person name="Selengut J.D."/>
            <person name="Shrivastava S."/>
            <person name="Sullivan S.A."/>
            <person name="Tapia R."/>
            <person name="Thompson L.S."/>
            <person name="Watkins K.L."/>
            <person name="Yang Q."/>
            <person name="Yu C."/>
            <person name="Zafar N."/>
            <person name="Zhou L."/>
            <person name="Kuske C.R."/>
        </authorList>
    </citation>
    <scope>NUCLEOTIDE SEQUENCE [LARGE SCALE GENOMIC DNA]</scope>
    <source>
        <strain evidence="2 3">Ellin345</strain>
    </source>
</reference>
<dbReference type="HOGENOM" id="CLU_088365_0_3_0"/>
<dbReference type="KEGG" id="aba:Acid345_1992"/>
<dbReference type="PANTHER" id="PTHR33387">
    <property type="entry name" value="RMLC-LIKE JELLY ROLL FOLD PROTEIN"/>
    <property type="match status" value="1"/>
</dbReference>
<feature type="domain" description="DUF985" evidence="1">
    <location>
        <begin position="25"/>
        <end position="160"/>
    </location>
</feature>
<dbReference type="Pfam" id="PF06172">
    <property type="entry name" value="Cupin_5"/>
    <property type="match status" value="1"/>
</dbReference>
<proteinExistence type="predicted"/>
<evidence type="ECO:0000259" key="1">
    <source>
        <dbReference type="Pfam" id="PF06172"/>
    </source>
</evidence>
<accession>Q1IQ57</accession>
<sequence>MGRTRVRVVGHNGGMTKMTAERVKELLGLKPLAIEGGYFSETYRAEQVIAREALGDEYGGARRVCTAIYYLLEPGEFSEMHRVKSDEIFHFYLGDPVEMLQLWPDGSTRRVVIGTDLDAGMQPQVIVPRGVWQGCRLIAGGSVALMGCTVSPGFEYADYESGKRDELVRGWGSVKDMIEALTRT</sequence>
<organism evidence="2 3">
    <name type="scientific">Koribacter versatilis (strain Ellin345)</name>
    <dbReference type="NCBI Taxonomy" id="204669"/>
    <lineage>
        <taxon>Bacteria</taxon>
        <taxon>Pseudomonadati</taxon>
        <taxon>Acidobacteriota</taxon>
        <taxon>Terriglobia</taxon>
        <taxon>Terriglobales</taxon>
        <taxon>Candidatus Korobacteraceae</taxon>
        <taxon>Candidatus Korobacter</taxon>
    </lineage>
</organism>
<dbReference type="AlphaFoldDB" id="Q1IQ57"/>
<keyword evidence="3" id="KW-1185">Reference proteome</keyword>
<dbReference type="Gene3D" id="2.60.120.10">
    <property type="entry name" value="Jelly Rolls"/>
    <property type="match status" value="1"/>
</dbReference>